<dbReference type="SMART" id="SM00647">
    <property type="entry name" value="IBR"/>
    <property type="match status" value="2"/>
</dbReference>
<evidence type="ECO:0000256" key="5">
    <source>
        <dbReference type="ARBA" id="ARBA00022723"/>
    </source>
</evidence>
<dbReference type="SMART" id="SM00591">
    <property type="entry name" value="RWD"/>
    <property type="match status" value="1"/>
</dbReference>
<dbReference type="InterPro" id="IPR047548">
    <property type="entry name" value="Rcat_RBR_RNF14"/>
</dbReference>
<dbReference type="FunFam" id="3.30.40.10:FF:000416">
    <property type="entry name" value="RBR-type E3 ubiquitin transferase"/>
    <property type="match status" value="1"/>
</dbReference>
<dbReference type="Pfam" id="PF05773">
    <property type="entry name" value="RWD"/>
    <property type="match status" value="1"/>
</dbReference>
<sequence>MLWNTGLLHSVRPIYPATLLHLIGACHPAANWLIWHGSIDIAKPYSYHCNKGIEAMSESDDPRDEEMSTLSAIYPEIEVDSSDPHLFALEIPVHPSKPVQVLFPAPAPAPVTAAGPEPVPLQVQAADNRAGEPQREDSHELSYLPPVRLLITLPPGYPAQQPPQVELTSSPPWIPSTRIEQLVVDCARLWKELDHDPVVFTYIDHIQQLAETAFDVVDDRGVLTAEPQYRIAILDYDISAKRAAFDRETFDCGICLDPKKGSACHRMLDCGHVFCIGCLQDFYNNAIQEGDISSVRCLTPNCAKDREKAAAQQSPTSQSAGGRAKRKRRQKLISPSELLKIPLEPEVVRRFVTLKYKSELESDKNTVYCPRSWCNGAARSKKHKKPEGLEFSEDSEGSDDEDSNRPQASTVPRPYNKTEELLCICEDCGFAFCGRCSLGWHGEFYRCMPRRDKTELTAEEKASLEYVQLHTTPCPTCAAPAQKTHGCNHMICGRQGCGTHFCYLCSAWLDPTNPYSHYNQQSNGRITGCYNRLWELEAGDGDDVGLGFIGGRAAALAAEQEIEMDPALLIPEIEEADGEDAHANGAAAGAAGDNMGVRPANEQENERGVALEAPLVLRIAADPPGRAAPPPVPNPPPAVRPRAGGQQNARRRGGRGGQHAARGGRGGANAQQQNEQARNNGAPRRGRGGRPRGGIVAPEADRPNDDDLNEHQRAWIRQFVHMALNDEEDLVDSDSDEEIFWIR</sequence>
<dbReference type="InterPro" id="IPR054694">
    <property type="entry name" value="Parkin-like_IBR"/>
</dbReference>
<evidence type="ECO:0000256" key="2">
    <source>
        <dbReference type="ARBA" id="ARBA00004906"/>
    </source>
</evidence>
<evidence type="ECO:0000256" key="9">
    <source>
        <dbReference type="ARBA" id="ARBA00022833"/>
    </source>
</evidence>
<feature type="compositionally biased region" description="Basic and acidic residues" evidence="12">
    <location>
        <begin position="699"/>
        <end position="709"/>
    </location>
</feature>
<gene>
    <name evidence="16" type="ORF">PoMZ_11395</name>
</gene>
<dbReference type="PROSITE" id="PS50089">
    <property type="entry name" value="ZF_RING_2"/>
    <property type="match status" value="1"/>
</dbReference>
<protein>
    <recommendedName>
        <fullName evidence="3">RBR-type E3 ubiquitin transferase</fullName>
        <ecNumber evidence="3">2.3.2.31</ecNumber>
    </recommendedName>
</protein>
<dbReference type="InterPro" id="IPR002867">
    <property type="entry name" value="IBR_dom"/>
</dbReference>
<evidence type="ECO:0000259" key="13">
    <source>
        <dbReference type="PROSITE" id="PS50089"/>
    </source>
</evidence>
<dbReference type="InterPro" id="IPR001841">
    <property type="entry name" value="Znf_RING"/>
</dbReference>
<evidence type="ECO:0000259" key="14">
    <source>
        <dbReference type="PROSITE" id="PS50908"/>
    </source>
</evidence>
<dbReference type="EMBL" id="CP034208">
    <property type="protein sequence ID" value="QBZ62513.1"/>
    <property type="molecule type" value="Genomic_DNA"/>
</dbReference>
<comment type="catalytic activity">
    <reaction evidence="1">
        <text>[E2 ubiquitin-conjugating enzyme]-S-ubiquitinyl-L-cysteine + [acceptor protein]-L-lysine = [E2 ubiquitin-conjugating enzyme]-L-cysteine + [acceptor protein]-N(6)-ubiquitinyl-L-lysine.</text>
        <dbReference type="EC" id="2.3.2.31"/>
    </reaction>
</comment>
<evidence type="ECO:0000256" key="3">
    <source>
        <dbReference type="ARBA" id="ARBA00012251"/>
    </source>
</evidence>
<feature type="compositionally biased region" description="Pro residues" evidence="12">
    <location>
        <begin position="626"/>
        <end position="639"/>
    </location>
</feature>
<evidence type="ECO:0000313" key="16">
    <source>
        <dbReference type="EMBL" id="QBZ62513.1"/>
    </source>
</evidence>
<dbReference type="PROSITE" id="PS51873">
    <property type="entry name" value="TRIAD"/>
    <property type="match status" value="1"/>
</dbReference>
<dbReference type="InterPro" id="IPR013083">
    <property type="entry name" value="Znf_RING/FYVE/PHD"/>
</dbReference>
<evidence type="ECO:0000256" key="8">
    <source>
        <dbReference type="ARBA" id="ARBA00022786"/>
    </source>
</evidence>
<dbReference type="Proteomes" id="UP000294847">
    <property type="component" value="Chromosome 5"/>
</dbReference>
<evidence type="ECO:0000256" key="7">
    <source>
        <dbReference type="ARBA" id="ARBA00022771"/>
    </source>
</evidence>
<feature type="region of interest" description="Disordered" evidence="12">
    <location>
        <begin position="385"/>
        <end position="412"/>
    </location>
</feature>
<evidence type="ECO:0000256" key="1">
    <source>
        <dbReference type="ARBA" id="ARBA00001798"/>
    </source>
</evidence>
<dbReference type="Pfam" id="PF22605">
    <property type="entry name" value="IBR_2"/>
    <property type="match status" value="1"/>
</dbReference>
<comment type="similarity">
    <text evidence="10">Belongs to the RBR family. RNF14 subfamily.</text>
</comment>
<keyword evidence="6" id="KW-0677">Repeat</keyword>
<dbReference type="Pfam" id="PF01485">
    <property type="entry name" value="IBR"/>
    <property type="match status" value="1"/>
</dbReference>
<reference evidence="16 17" key="1">
    <citation type="journal article" date="2019" name="Mol. Biol. Evol.">
        <title>Blast fungal genomes show frequent chromosomal changes, gene gains and losses, and effector gene turnover.</title>
        <authorList>
            <person name="Gomez Luciano L.B."/>
            <person name="Jason Tsai I."/>
            <person name="Chuma I."/>
            <person name="Tosa Y."/>
            <person name="Chen Y.H."/>
            <person name="Li J.Y."/>
            <person name="Li M.Y."/>
            <person name="Jade Lu M.Y."/>
            <person name="Nakayashiki H."/>
            <person name="Li W.H."/>
        </authorList>
    </citation>
    <scope>NUCLEOTIDE SEQUENCE [LARGE SCALE GENOMIC DNA]</scope>
    <source>
        <strain evidence="16">MZ5-1-6</strain>
    </source>
</reference>
<evidence type="ECO:0000256" key="6">
    <source>
        <dbReference type="ARBA" id="ARBA00022737"/>
    </source>
</evidence>
<keyword evidence="7 11" id="KW-0863">Zinc-finger</keyword>
<keyword evidence="4" id="KW-0808">Transferase</keyword>
<feature type="compositionally biased region" description="Acidic residues" evidence="12">
    <location>
        <begin position="390"/>
        <end position="402"/>
    </location>
</feature>
<dbReference type="InterPro" id="IPR017907">
    <property type="entry name" value="Znf_RING_CS"/>
</dbReference>
<dbReference type="InterPro" id="IPR006575">
    <property type="entry name" value="RWD_dom"/>
</dbReference>
<dbReference type="EC" id="2.3.2.31" evidence="3"/>
<accession>A0A4P7NKA0</accession>
<comment type="pathway">
    <text evidence="2">Protein modification; protein ubiquitination.</text>
</comment>
<dbReference type="GO" id="GO:0016567">
    <property type="term" value="P:protein ubiquitination"/>
    <property type="evidence" value="ECO:0007669"/>
    <property type="project" value="InterPro"/>
</dbReference>
<dbReference type="Gene3D" id="3.30.40.10">
    <property type="entry name" value="Zinc/RING finger domain, C3HC4 (zinc finger)"/>
    <property type="match status" value="1"/>
</dbReference>
<proteinExistence type="inferred from homology"/>
<dbReference type="AlphaFoldDB" id="A0A4P7NKA0"/>
<name>A0A4P7NKA0_PYROR</name>
<dbReference type="CDD" id="cd23134">
    <property type="entry name" value="RING-HC_ITT1-like"/>
    <property type="match status" value="1"/>
</dbReference>
<keyword evidence="8" id="KW-0833">Ubl conjugation pathway</keyword>
<keyword evidence="9" id="KW-0862">Zinc</keyword>
<feature type="domain" description="RING-type" evidence="13">
    <location>
        <begin position="252"/>
        <end position="306"/>
    </location>
</feature>
<dbReference type="GO" id="GO:0061630">
    <property type="term" value="F:ubiquitin protein ligase activity"/>
    <property type="evidence" value="ECO:0007669"/>
    <property type="project" value="UniProtKB-EC"/>
</dbReference>
<feature type="compositionally biased region" description="Low complexity" evidence="12">
    <location>
        <begin position="584"/>
        <end position="593"/>
    </location>
</feature>
<dbReference type="SUPFAM" id="SSF54495">
    <property type="entry name" value="UBC-like"/>
    <property type="match status" value="1"/>
</dbReference>
<feature type="domain" description="RING-type" evidence="15">
    <location>
        <begin position="248"/>
        <end position="533"/>
    </location>
</feature>
<dbReference type="SUPFAM" id="SSF57850">
    <property type="entry name" value="RING/U-box"/>
    <property type="match status" value="2"/>
</dbReference>
<dbReference type="PANTHER" id="PTHR11685">
    <property type="entry name" value="RBR FAMILY RING FINGER AND IBR DOMAIN-CONTAINING"/>
    <property type="match status" value="1"/>
</dbReference>
<dbReference type="InterPro" id="IPR044066">
    <property type="entry name" value="TRIAD_supradom"/>
</dbReference>
<feature type="region of interest" description="Disordered" evidence="12">
    <location>
        <begin position="308"/>
        <end position="331"/>
    </location>
</feature>
<evidence type="ECO:0000256" key="4">
    <source>
        <dbReference type="ARBA" id="ARBA00022679"/>
    </source>
</evidence>
<dbReference type="InterPro" id="IPR016135">
    <property type="entry name" value="UBQ-conjugating_enzyme/RWD"/>
</dbReference>
<dbReference type="InterPro" id="IPR031127">
    <property type="entry name" value="E3_UB_ligase_RBR"/>
</dbReference>
<keyword evidence="5" id="KW-0479">Metal-binding</keyword>
<dbReference type="Gene3D" id="1.20.120.1750">
    <property type="match status" value="1"/>
</dbReference>
<feature type="compositionally biased region" description="Low complexity" evidence="12">
    <location>
        <begin position="668"/>
        <end position="683"/>
    </location>
</feature>
<feature type="domain" description="RWD" evidence="14">
    <location>
        <begin position="65"/>
        <end position="213"/>
    </location>
</feature>
<feature type="compositionally biased region" description="Low complexity" evidence="12">
    <location>
        <begin position="310"/>
        <end position="322"/>
    </location>
</feature>
<feature type="region of interest" description="Disordered" evidence="12">
    <location>
        <begin position="584"/>
        <end position="606"/>
    </location>
</feature>
<dbReference type="PROSITE" id="PS00518">
    <property type="entry name" value="ZF_RING_1"/>
    <property type="match status" value="1"/>
</dbReference>
<evidence type="ECO:0000256" key="10">
    <source>
        <dbReference type="ARBA" id="ARBA00044508"/>
    </source>
</evidence>
<dbReference type="GO" id="GO:0008270">
    <property type="term" value="F:zinc ion binding"/>
    <property type="evidence" value="ECO:0007669"/>
    <property type="project" value="UniProtKB-KW"/>
</dbReference>
<evidence type="ECO:0000313" key="17">
    <source>
        <dbReference type="Proteomes" id="UP000294847"/>
    </source>
</evidence>
<organism evidence="16 17">
    <name type="scientific">Pyricularia oryzae</name>
    <name type="common">Rice blast fungus</name>
    <name type="synonym">Magnaporthe oryzae</name>
    <dbReference type="NCBI Taxonomy" id="318829"/>
    <lineage>
        <taxon>Eukaryota</taxon>
        <taxon>Fungi</taxon>
        <taxon>Dikarya</taxon>
        <taxon>Ascomycota</taxon>
        <taxon>Pezizomycotina</taxon>
        <taxon>Sordariomycetes</taxon>
        <taxon>Sordariomycetidae</taxon>
        <taxon>Magnaporthales</taxon>
        <taxon>Pyriculariaceae</taxon>
        <taxon>Pyricularia</taxon>
    </lineage>
</organism>
<dbReference type="CDD" id="cd20354">
    <property type="entry name" value="Rcat_RBR_RNF14"/>
    <property type="match status" value="1"/>
</dbReference>
<evidence type="ECO:0000256" key="11">
    <source>
        <dbReference type="PROSITE-ProRule" id="PRU00175"/>
    </source>
</evidence>
<dbReference type="CDD" id="cd23820">
    <property type="entry name" value="RWD_RNF14"/>
    <property type="match status" value="1"/>
</dbReference>
<dbReference type="PROSITE" id="PS50908">
    <property type="entry name" value="RWD"/>
    <property type="match status" value="1"/>
</dbReference>
<evidence type="ECO:0000259" key="15">
    <source>
        <dbReference type="PROSITE" id="PS51873"/>
    </source>
</evidence>
<evidence type="ECO:0000256" key="12">
    <source>
        <dbReference type="SAM" id="MobiDB-lite"/>
    </source>
</evidence>
<dbReference type="Gene3D" id="3.10.110.10">
    <property type="entry name" value="Ubiquitin Conjugating Enzyme"/>
    <property type="match status" value="1"/>
</dbReference>
<feature type="region of interest" description="Disordered" evidence="12">
    <location>
        <begin position="621"/>
        <end position="709"/>
    </location>
</feature>